<proteinExistence type="predicted"/>
<keyword evidence="1" id="KW-1133">Transmembrane helix</keyword>
<evidence type="ECO:0000256" key="1">
    <source>
        <dbReference type="SAM" id="Phobius"/>
    </source>
</evidence>
<protein>
    <submittedName>
        <fullName evidence="2">Cytochrome B pre-mRNA-processing protein</fullName>
    </submittedName>
</protein>
<sequence>MELCRLEEVRTPLTSNKKLLLSPQSGPATHNRSFNILDLPTKKDEGRVQFDTPYSTPKLLFDLDEELKVDTLSCPQVTSDVKTTIQYGSKLKLATVMLTGLVLTLSILLAYIKIFGVSQSVGRTFEYKNIPEATYLGSIKTPLAIGDYVFSTASEVTEPIMEAPETEKEQVTASNHIHQLMNFLQTRKTE</sequence>
<comment type="caution">
    <text evidence="2">The sequence shown here is derived from an EMBL/GenBank/DDBJ whole genome shotgun (WGS) entry which is preliminary data.</text>
</comment>
<feature type="transmembrane region" description="Helical" evidence="1">
    <location>
        <begin position="91"/>
        <end position="112"/>
    </location>
</feature>
<dbReference type="Proteomes" id="UP001431209">
    <property type="component" value="Unassembled WGS sequence"/>
</dbReference>
<gene>
    <name evidence="2" type="ORF">AKO1_009992</name>
</gene>
<organism evidence="2 3">
    <name type="scientific">Acrasis kona</name>
    <dbReference type="NCBI Taxonomy" id="1008807"/>
    <lineage>
        <taxon>Eukaryota</taxon>
        <taxon>Discoba</taxon>
        <taxon>Heterolobosea</taxon>
        <taxon>Tetramitia</taxon>
        <taxon>Eutetramitia</taxon>
        <taxon>Acrasidae</taxon>
        <taxon>Acrasis</taxon>
    </lineage>
</organism>
<evidence type="ECO:0000313" key="3">
    <source>
        <dbReference type="Proteomes" id="UP001431209"/>
    </source>
</evidence>
<accession>A0AAW2ZP50</accession>
<keyword evidence="1" id="KW-0472">Membrane</keyword>
<keyword evidence="1" id="KW-0812">Transmembrane</keyword>
<name>A0AAW2ZP50_9EUKA</name>
<keyword evidence="3" id="KW-1185">Reference proteome</keyword>
<reference evidence="2 3" key="1">
    <citation type="submission" date="2024-03" db="EMBL/GenBank/DDBJ databases">
        <title>The Acrasis kona genome and developmental transcriptomes reveal deep origins of eukaryotic multicellular pathways.</title>
        <authorList>
            <person name="Sheikh S."/>
            <person name="Fu C.-J."/>
            <person name="Brown M.W."/>
            <person name="Baldauf S.L."/>
        </authorList>
    </citation>
    <scope>NUCLEOTIDE SEQUENCE [LARGE SCALE GENOMIC DNA]</scope>
    <source>
        <strain evidence="2 3">ATCC MYA-3509</strain>
    </source>
</reference>
<dbReference type="EMBL" id="JAOPGA020001779">
    <property type="protein sequence ID" value="KAL0491255.1"/>
    <property type="molecule type" value="Genomic_DNA"/>
</dbReference>
<evidence type="ECO:0000313" key="2">
    <source>
        <dbReference type="EMBL" id="KAL0491255.1"/>
    </source>
</evidence>
<dbReference type="AlphaFoldDB" id="A0AAW2ZP50"/>